<dbReference type="PANTHER" id="PTHR16305:SF28">
    <property type="entry name" value="GUANYLATE CYCLASE DOMAIN-CONTAINING PROTEIN"/>
    <property type="match status" value="1"/>
</dbReference>
<dbReference type="InterPro" id="IPR011990">
    <property type="entry name" value="TPR-like_helical_dom_sf"/>
</dbReference>
<sequence length="1028" mass="118213">MSELYAILLGEPEVYWNGKRLFFPFSKAEALLYYLLVKQQSSREELAALLWPDKEDAAARRNLRNTLYLLKKMTTEDLVITPSRAKVLLNTAAVNITTDIQEFKELSQEEALVLYRGDFLSGFVCKDAESFESWVDRQRDSFKEDMVARLTKVIIDRLNHKEYSVAERYLKQLLVLDEYNESACRTLMKLYERSGAITRAIEVYDCLKNKLGSELGIRPQSKTREEYERIRAKLASQLTVLPAEQAAEYFFGRARELAWLKSRLDDFGAERSCCVGAVLIGEQGVGKTMIVQRVQEVMAAGRVTVLKTQCYQAEQDYPYKAWNPIFCQAMELLTQYGEILPDIWYQVIAYVFPAVLSNPALAGQTVNGYNIHAGMIEEVMCGILKKLAARTKLLLLVDDIHWLDVQGQSVLRQLLRTGRQDVFCLATCRSEYQEQVERITGSFSQNVLVEYLTVENFSKEEVIKFSELVLPAEQISATLQQKLYEYTDGNPLFLVESCKLIKMGQTVDRLSPRLRGVLRERINAVSDNARMVLDVISVFFSSVAYQELLAVCGMNEFELVEAIEELQHKRLIQEINDLRLGIKTPVYKYSHIRIRSYVYEHLSSLRKRMIHKRAGRYLEKMMNQESFGQDVYSEILYHYSQIDEKIKVLEYTIKLAERYSCPQYELFPELTGMYSGFVFENKLQIMGYLDKIRDLLAALRAVQAPVEKLSRFQAAYLEMLGRYYIWRGDHVNGLKAIHQLLRLAGKKGFTAYLIKGYQQVVYCAIQIRKPKLIESFVDKLRQTAQAANLHEKRGVIKRFMGIASALEQKKILAEQYYRQSISEYKRLQATQGEFSLHIAVGYNYIGDLRHTEGNLPEALYYYEQAIRVVGQKNNSAGVVIFLVNAGRTAYELGEYGKAAEYLDKAAALEAQFGEYQGYWCLRSYCTLHCMLALLAVRNRCFEKGLGYLQKADGFLDKYQDTYQAGLIQRVKLEISIRMRQDARTQEAFGGYVTLSAAEYYQQGKTIFAKNGSPFDNMLVDKLYFSAAH</sequence>
<dbReference type="Gene3D" id="1.25.40.10">
    <property type="entry name" value="Tetratricopeptide repeat domain"/>
    <property type="match status" value="2"/>
</dbReference>
<dbReference type="InterPro" id="IPR005158">
    <property type="entry name" value="BTAD"/>
</dbReference>
<gene>
    <name evidence="4" type="ORF">SPACI_048100</name>
</gene>
<dbReference type="InterPro" id="IPR041664">
    <property type="entry name" value="AAA_16"/>
</dbReference>
<feature type="domain" description="Bacterial transcriptional activator" evidence="3">
    <location>
        <begin position="98"/>
        <end position="231"/>
    </location>
</feature>
<dbReference type="Pfam" id="PF03704">
    <property type="entry name" value="BTAD"/>
    <property type="match status" value="1"/>
</dbReference>
<dbReference type="Gene3D" id="1.10.10.10">
    <property type="entry name" value="Winged helix-like DNA-binding domain superfamily/Winged helix DNA-binding domain"/>
    <property type="match status" value="1"/>
</dbReference>
<reference evidence="4" key="1">
    <citation type="submission" date="2024-05" db="EMBL/GenBank/DDBJ databases">
        <title>Isolation and characterization of Sporomusa carbonis sp. nov., a carboxydotrophic hydrogenogen in the genus of Sporomusa isolated from a charcoal burning pile.</title>
        <authorList>
            <person name="Boeer T."/>
            <person name="Rosenbaum F."/>
            <person name="Eysell L."/>
            <person name="Mueller V."/>
            <person name="Daniel R."/>
            <person name="Poehlein A."/>
        </authorList>
    </citation>
    <scope>NUCLEOTIDE SEQUENCE [LARGE SCALE GENOMIC DNA]</scope>
    <source>
        <strain evidence="4">DSM 3132</strain>
    </source>
</reference>
<evidence type="ECO:0000313" key="5">
    <source>
        <dbReference type="Proteomes" id="UP000216052"/>
    </source>
</evidence>
<dbReference type="EMBL" id="CP155571">
    <property type="protein sequence ID" value="XFO74699.1"/>
    <property type="molecule type" value="Genomic_DNA"/>
</dbReference>
<dbReference type="SUPFAM" id="SSF52540">
    <property type="entry name" value="P-loop containing nucleoside triphosphate hydrolases"/>
    <property type="match status" value="1"/>
</dbReference>
<dbReference type="RefSeq" id="WP_093793209.1">
    <property type="nucleotide sequence ID" value="NZ_CP155571.1"/>
</dbReference>
<dbReference type="InterPro" id="IPR019734">
    <property type="entry name" value="TPR_rpt"/>
</dbReference>
<evidence type="ECO:0000313" key="4">
    <source>
        <dbReference type="EMBL" id="XFO74699.1"/>
    </source>
</evidence>
<keyword evidence="5" id="KW-1185">Reference proteome</keyword>
<dbReference type="InterPro" id="IPR027417">
    <property type="entry name" value="P-loop_NTPase"/>
</dbReference>
<keyword evidence="1" id="KW-0547">Nucleotide-binding</keyword>
<dbReference type="SMART" id="SM00028">
    <property type="entry name" value="TPR"/>
    <property type="match status" value="3"/>
</dbReference>
<evidence type="ECO:0000256" key="2">
    <source>
        <dbReference type="ARBA" id="ARBA00022840"/>
    </source>
</evidence>
<dbReference type="Pfam" id="PF13191">
    <property type="entry name" value="AAA_16"/>
    <property type="match status" value="1"/>
</dbReference>
<evidence type="ECO:0000256" key="1">
    <source>
        <dbReference type="ARBA" id="ARBA00022741"/>
    </source>
</evidence>
<organism evidence="4 5">
    <name type="scientific">Sporomusa acidovorans (strain ATCC 49682 / DSM 3132 / Mol)</name>
    <dbReference type="NCBI Taxonomy" id="1123286"/>
    <lineage>
        <taxon>Bacteria</taxon>
        <taxon>Bacillati</taxon>
        <taxon>Bacillota</taxon>
        <taxon>Negativicutes</taxon>
        <taxon>Selenomonadales</taxon>
        <taxon>Sporomusaceae</taxon>
        <taxon>Sporomusa</taxon>
    </lineage>
</organism>
<dbReference type="InterPro" id="IPR036388">
    <property type="entry name" value="WH-like_DNA-bd_sf"/>
</dbReference>
<dbReference type="SUPFAM" id="SSF48452">
    <property type="entry name" value="TPR-like"/>
    <property type="match status" value="2"/>
</dbReference>
<proteinExistence type="predicted"/>
<keyword evidence="2" id="KW-0067">ATP-binding</keyword>
<dbReference type="Gene3D" id="3.40.50.300">
    <property type="entry name" value="P-loop containing nucleotide triphosphate hydrolases"/>
    <property type="match status" value="1"/>
</dbReference>
<dbReference type="SMART" id="SM01043">
    <property type="entry name" value="BTAD"/>
    <property type="match status" value="1"/>
</dbReference>
<protein>
    <recommendedName>
        <fullName evidence="3">Bacterial transcriptional activator domain-containing protein</fullName>
    </recommendedName>
</protein>
<evidence type="ECO:0000259" key="3">
    <source>
        <dbReference type="SMART" id="SM01043"/>
    </source>
</evidence>
<accession>A0ABZ3J9N0</accession>
<dbReference type="Proteomes" id="UP000216052">
    <property type="component" value="Chromosome"/>
</dbReference>
<dbReference type="PANTHER" id="PTHR16305">
    <property type="entry name" value="TESTICULAR SOLUBLE ADENYLYL CYCLASE"/>
    <property type="match status" value="1"/>
</dbReference>
<name>A0ABZ3J9N0_SPOA4</name>